<dbReference type="Pfam" id="PF03167">
    <property type="entry name" value="UDG"/>
    <property type="match status" value="1"/>
</dbReference>
<organism evidence="2 3">
    <name type="scientific">Anaerotruncus massiliensis</name>
    <name type="common">ex Liu et al. 2021</name>
    <dbReference type="NCBI Taxonomy" id="2321404"/>
    <lineage>
        <taxon>Bacteria</taxon>
        <taxon>Bacillati</taxon>
        <taxon>Bacillota</taxon>
        <taxon>Clostridia</taxon>
        <taxon>Eubacteriales</taxon>
        <taxon>Oscillospiraceae</taxon>
        <taxon>Anaerotruncus</taxon>
    </lineage>
</organism>
<dbReference type="SMART" id="SM00986">
    <property type="entry name" value="UDG"/>
    <property type="match status" value="1"/>
</dbReference>
<reference evidence="2 3" key="1">
    <citation type="submission" date="2018-10" db="EMBL/GenBank/DDBJ databases">
        <title>Anaerotruncus faecis sp. nov., isolated from human feces.</title>
        <authorList>
            <person name="Wang Y.-J."/>
        </authorList>
    </citation>
    <scope>NUCLEOTIDE SEQUENCE [LARGE SCALE GENOMIC DNA]</scope>
    <source>
        <strain evidence="2 3">22A2-44</strain>
    </source>
</reference>
<dbReference type="SMART" id="SM00987">
    <property type="entry name" value="UreE_C"/>
    <property type="match status" value="1"/>
</dbReference>
<dbReference type="SUPFAM" id="SSF52141">
    <property type="entry name" value="Uracil-DNA glycosylase-like"/>
    <property type="match status" value="1"/>
</dbReference>
<dbReference type="AlphaFoldDB" id="A0A498CMA0"/>
<dbReference type="CDD" id="cd10032">
    <property type="entry name" value="UDG-F6_HDG"/>
    <property type="match status" value="1"/>
</dbReference>
<evidence type="ECO:0000313" key="2">
    <source>
        <dbReference type="EMBL" id="RLL11632.1"/>
    </source>
</evidence>
<dbReference type="NCBIfam" id="TIGR04274">
    <property type="entry name" value="hypoxanDNAglyco"/>
    <property type="match status" value="1"/>
</dbReference>
<accession>A0A498CMA0</accession>
<comment type="caution">
    <text evidence="2">The sequence shown here is derived from an EMBL/GenBank/DDBJ whole genome shotgun (WGS) entry which is preliminary data.</text>
</comment>
<dbReference type="InterPro" id="IPR026353">
    <property type="entry name" value="Hypoxan-DNA_Glyclase"/>
</dbReference>
<name>A0A498CMA0_9FIRM</name>
<dbReference type="EC" id="3.2.2.15" evidence="2"/>
<dbReference type="InterPro" id="IPR036895">
    <property type="entry name" value="Uracil-DNA_glycosylase-like_sf"/>
</dbReference>
<dbReference type="RefSeq" id="WP_101552805.1">
    <property type="nucleotide sequence ID" value="NZ_DBFBJK010000134.1"/>
</dbReference>
<gene>
    <name evidence="2" type="ORF">D4A47_06955</name>
</gene>
<evidence type="ECO:0000259" key="1">
    <source>
        <dbReference type="SMART" id="SM00986"/>
    </source>
</evidence>
<feature type="domain" description="Uracil-DNA glycosylase-like" evidence="1">
    <location>
        <begin position="10"/>
        <end position="157"/>
    </location>
</feature>
<keyword evidence="2" id="KW-0378">Hydrolase</keyword>
<keyword evidence="3" id="KW-1185">Reference proteome</keyword>
<protein>
    <submittedName>
        <fullName evidence="2">DNA-deoxyinosine glycosylase</fullName>
        <ecNumber evidence="2">3.2.2.15</ecNumber>
    </submittedName>
</protein>
<dbReference type="EMBL" id="RCHT01000008">
    <property type="protein sequence ID" value="RLL11632.1"/>
    <property type="molecule type" value="Genomic_DNA"/>
</dbReference>
<dbReference type="Proteomes" id="UP000276301">
    <property type="component" value="Unassembled WGS sequence"/>
</dbReference>
<proteinExistence type="predicted"/>
<sequence length="165" mass="17990">MPAHIVHTIPPVYDARSRVLILGTMPSPKSREQGFYYGHPQNRFWRALAAALDEPAPQTVPEKRALALRRGIALWDVLASCDIEGASDASIQNPVANDLTPILAAADIRAVFTTGRRAAGLYQTHIRPRTGLSALALPSPSPANCACSFERLVEAYRAVLDYLED</sequence>
<dbReference type="GO" id="GO:0033958">
    <property type="term" value="F:DNA-deoxyinosine glycosylase activity"/>
    <property type="evidence" value="ECO:0007669"/>
    <property type="project" value="UniProtKB-EC"/>
</dbReference>
<dbReference type="InterPro" id="IPR005122">
    <property type="entry name" value="Uracil-DNA_glycosylase-like"/>
</dbReference>
<dbReference type="Gene3D" id="3.40.470.10">
    <property type="entry name" value="Uracil-DNA glycosylase-like domain"/>
    <property type="match status" value="1"/>
</dbReference>
<keyword evidence="2" id="KW-0326">Glycosidase</keyword>
<evidence type="ECO:0000313" key="3">
    <source>
        <dbReference type="Proteomes" id="UP000276301"/>
    </source>
</evidence>